<protein>
    <submittedName>
        <fullName evidence="2">Phenolic acid decarboxylase subunit C</fullName>
        <ecNumber evidence="2">4.1.1.-</ecNumber>
    </submittedName>
</protein>
<dbReference type="EMBL" id="LR590463">
    <property type="protein sequence ID" value="VTP60063.1"/>
    <property type="molecule type" value="Genomic_DNA"/>
</dbReference>
<dbReference type="GO" id="GO:0008694">
    <property type="term" value="F:4-hydroxy-3-polyprenylbenzoate decarboxylase activity"/>
    <property type="evidence" value="ECO:0007669"/>
    <property type="project" value="TreeGrafter"/>
</dbReference>
<dbReference type="GO" id="GO:0006744">
    <property type="term" value="P:ubiquinone biosynthetic process"/>
    <property type="evidence" value="ECO:0007669"/>
    <property type="project" value="TreeGrafter"/>
</dbReference>
<dbReference type="GO" id="GO:0005829">
    <property type="term" value="C:cytosol"/>
    <property type="evidence" value="ECO:0007669"/>
    <property type="project" value="TreeGrafter"/>
</dbReference>
<feature type="domain" description="3-octaprenyl-4-hydroxybenzoate carboxy-lyase-like N-terminal" evidence="1">
    <location>
        <begin position="10"/>
        <end position="86"/>
    </location>
</feature>
<name>A0A4V6JH16_SERRU</name>
<sequence>MPYADLRSYLAALEAQQQLLRVTEQVRPEPDLAAAACAASRLGDDSPALLFENVYGYHTARIAMNVHGSWPNLAIAMDLPKNTPLKSQFFEFVRRYQNYPGEVEQLDSAPLAGDSGRSGGQPVRYFAAVSPQPRRRRLLYR</sequence>
<evidence type="ECO:0000313" key="2">
    <source>
        <dbReference type="EMBL" id="VTP60063.1"/>
    </source>
</evidence>
<dbReference type="AlphaFoldDB" id="A0A4V6JH16"/>
<evidence type="ECO:0000259" key="1">
    <source>
        <dbReference type="Pfam" id="PF20695"/>
    </source>
</evidence>
<dbReference type="SUPFAM" id="SSF50475">
    <property type="entry name" value="FMN-binding split barrel"/>
    <property type="match status" value="1"/>
</dbReference>
<gene>
    <name evidence="2" type="primary">bsdC_2</name>
    <name evidence="2" type="ORF">NCTC12971_00523</name>
</gene>
<dbReference type="PANTHER" id="PTHR30108">
    <property type="entry name" value="3-OCTAPRENYL-4-HYDROXYBENZOATE CARBOXY-LYASE-RELATED"/>
    <property type="match status" value="1"/>
</dbReference>
<organism evidence="2 3">
    <name type="scientific">Serratia rubidaea</name>
    <name type="common">Serratia marinorubra</name>
    <dbReference type="NCBI Taxonomy" id="61652"/>
    <lineage>
        <taxon>Bacteria</taxon>
        <taxon>Pseudomonadati</taxon>
        <taxon>Pseudomonadota</taxon>
        <taxon>Gammaproteobacteria</taxon>
        <taxon>Enterobacterales</taxon>
        <taxon>Yersiniaceae</taxon>
        <taxon>Serratia</taxon>
    </lineage>
</organism>
<evidence type="ECO:0000313" key="3">
    <source>
        <dbReference type="Proteomes" id="UP000307968"/>
    </source>
</evidence>
<dbReference type="InterPro" id="IPR049383">
    <property type="entry name" value="UbiD-like_N"/>
</dbReference>
<reference evidence="2 3" key="1">
    <citation type="submission" date="2019-05" db="EMBL/GenBank/DDBJ databases">
        <authorList>
            <consortium name="Pathogen Informatics"/>
        </authorList>
    </citation>
    <scope>NUCLEOTIDE SEQUENCE [LARGE SCALE GENOMIC DNA]</scope>
    <source>
        <strain evidence="2 3">NCTC12971</strain>
    </source>
</reference>
<accession>A0A4V6JH16</accession>
<dbReference type="PANTHER" id="PTHR30108:SF17">
    <property type="entry name" value="FERULIC ACID DECARBOXYLASE 1"/>
    <property type="match status" value="1"/>
</dbReference>
<dbReference type="Proteomes" id="UP000307968">
    <property type="component" value="Chromosome"/>
</dbReference>
<dbReference type="EC" id="4.1.1.-" evidence="2"/>
<dbReference type="InterPro" id="IPR002830">
    <property type="entry name" value="UbiD"/>
</dbReference>
<dbReference type="Pfam" id="PF20695">
    <property type="entry name" value="UbiD_N"/>
    <property type="match status" value="1"/>
</dbReference>
<keyword evidence="2" id="KW-0456">Lyase</keyword>
<proteinExistence type="predicted"/>